<dbReference type="Gene3D" id="1.10.3300.10">
    <property type="entry name" value="Jann2411-like domain"/>
    <property type="match status" value="1"/>
</dbReference>
<dbReference type="EMBL" id="JACDUR010000006">
    <property type="protein sequence ID" value="MBA2894312.1"/>
    <property type="molecule type" value="Genomic_DNA"/>
</dbReference>
<proteinExistence type="predicted"/>
<dbReference type="PANTHER" id="PTHR35525:SF3">
    <property type="entry name" value="BLL6575 PROTEIN"/>
    <property type="match status" value="1"/>
</dbReference>
<dbReference type="InterPro" id="IPR023286">
    <property type="entry name" value="ABATE_dom_sf"/>
</dbReference>
<organism evidence="2 3">
    <name type="scientific">Nonomuraea soli</name>
    <dbReference type="NCBI Taxonomy" id="1032476"/>
    <lineage>
        <taxon>Bacteria</taxon>
        <taxon>Bacillati</taxon>
        <taxon>Actinomycetota</taxon>
        <taxon>Actinomycetes</taxon>
        <taxon>Streptosporangiales</taxon>
        <taxon>Streptosporangiaceae</taxon>
        <taxon>Nonomuraea</taxon>
    </lineage>
</organism>
<evidence type="ECO:0000313" key="2">
    <source>
        <dbReference type="EMBL" id="MBA2894312.1"/>
    </source>
</evidence>
<feature type="domain" description="Zinc finger CGNR" evidence="1">
    <location>
        <begin position="139"/>
        <end position="180"/>
    </location>
</feature>
<dbReference type="Pfam" id="PF11706">
    <property type="entry name" value="zf-CGNR"/>
    <property type="match status" value="1"/>
</dbReference>
<protein>
    <submittedName>
        <fullName evidence="2">Putative RNA-binding Zn ribbon-like protein</fullName>
    </submittedName>
</protein>
<dbReference type="SUPFAM" id="SSF160904">
    <property type="entry name" value="Jann2411-like"/>
    <property type="match status" value="1"/>
</dbReference>
<reference evidence="2 3" key="1">
    <citation type="submission" date="2020-07" db="EMBL/GenBank/DDBJ databases">
        <title>Genomic Encyclopedia of Type Strains, Phase IV (KMG-IV): sequencing the most valuable type-strain genomes for metagenomic binning, comparative biology and taxonomic classification.</title>
        <authorList>
            <person name="Goeker M."/>
        </authorList>
    </citation>
    <scope>NUCLEOTIDE SEQUENCE [LARGE SCALE GENOMIC DNA]</scope>
    <source>
        <strain evidence="2 3">DSM 45533</strain>
    </source>
</reference>
<dbReference type="InterPro" id="IPR010852">
    <property type="entry name" value="ABATE"/>
</dbReference>
<evidence type="ECO:0000259" key="1">
    <source>
        <dbReference type="Pfam" id="PF11706"/>
    </source>
</evidence>
<keyword evidence="3" id="KW-1185">Reference proteome</keyword>
<dbReference type="PANTHER" id="PTHR35525">
    <property type="entry name" value="BLL6575 PROTEIN"/>
    <property type="match status" value="1"/>
</dbReference>
<name>A0A7W0CNA6_9ACTN</name>
<sequence length="181" mass="19545">MDVTHHLTIALDAAIALANTFGTAHRQGRAPAAVSPMEVDAALRLATRRVPEITAQVLEAYRDGGTRLYLALEHVAAGDEDAAAGHINELFERTHAAPRLVRHDDDPWHLHFAVPGPAALLADMATAAGMLIGSAEAGRLHVCGAERCDNLFLDSTRSRTRRFCSTSCQNRMKVAAFRSRA</sequence>
<dbReference type="AlphaFoldDB" id="A0A7W0CNA6"/>
<dbReference type="Pfam" id="PF07336">
    <property type="entry name" value="ABATE"/>
    <property type="match status" value="1"/>
</dbReference>
<gene>
    <name evidence="2" type="ORF">HNR30_005684</name>
</gene>
<dbReference type="Proteomes" id="UP000530928">
    <property type="component" value="Unassembled WGS sequence"/>
</dbReference>
<accession>A0A7W0CNA6</accession>
<comment type="caution">
    <text evidence="2">The sequence shown here is derived from an EMBL/GenBank/DDBJ whole genome shotgun (WGS) entry which is preliminary data.</text>
</comment>
<evidence type="ECO:0000313" key="3">
    <source>
        <dbReference type="Proteomes" id="UP000530928"/>
    </source>
</evidence>
<dbReference type="RefSeq" id="WP_181613107.1">
    <property type="nucleotide sequence ID" value="NZ_BAABAM010000004.1"/>
</dbReference>
<dbReference type="InterPro" id="IPR021005">
    <property type="entry name" value="Znf_CGNR"/>
</dbReference>